<reference evidence="4 5" key="1">
    <citation type="submission" date="2024-09" db="EMBL/GenBank/DDBJ databases">
        <authorList>
            <person name="Sun Q."/>
            <person name="Mori K."/>
        </authorList>
    </citation>
    <scope>NUCLEOTIDE SEQUENCE [LARGE SCALE GENOMIC DNA]</scope>
    <source>
        <strain evidence="4 5">KCTC 23315</strain>
    </source>
</reference>
<evidence type="ECO:0000256" key="3">
    <source>
        <dbReference type="PIRNR" id="PIRNR029218"/>
    </source>
</evidence>
<name>A0ABV6B8V2_9GAMM</name>
<dbReference type="EMBL" id="JBHLXP010000001">
    <property type="protein sequence ID" value="MFC0047298.1"/>
    <property type="molecule type" value="Genomic_DNA"/>
</dbReference>
<dbReference type="Proteomes" id="UP001589813">
    <property type="component" value="Unassembled WGS sequence"/>
</dbReference>
<dbReference type="PIRSF" id="PIRSF029218">
    <property type="entry name" value="ParE"/>
    <property type="match status" value="1"/>
</dbReference>
<dbReference type="InterPro" id="IPR051803">
    <property type="entry name" value="TA_system_RelE-like_toxin"/>
</dbReference>
<proteinExistence type="inferred from homology"/>
<dbReference type="InterPro" id="IPR007712">
    <property type="entry name" value="RelE/ParE_toxin"/>
</dbReference>
<evidence type="ECO:0000256" key="1">
    <source>
        <dbReference type="ARBA" id="ARBA00006226"/>
    </source>
</evidence>
<dbReference type="Gene3D" id="3.30.2310.20">
    <property type="entry name" value="RelE-like"/>
    <property type="match status" value="1"/>
</dbReference>
<evidence type="ECO:0000313" key="4">
    <source>
        <dbReference type="EMBL" id="MFC0047298.1"/>
    </source>
</evidence>
<comment type="caution">
    <text evidence="4">The sequence shown here is derived from an EMBL/GenBank/DDBJ whole genome shotgun (WGS) entry which is preliminary data.</text>
</comment>
<dbReference type="InterPro" id="IPR035093">
    <property type="entry name" value="RelE/ParE_toxin_dom_sf"/>
</dbReference>
<dbReference type="InterPro" id="IPR028344">
    <property type="entry name" value="ParE1/4"/>
</dbReference>
<dbReference type="RefSeq" id="WP_377240459.1">
    <property type="nucleotide sequence ID" value="NZ_JBHLXP010000001.1"/>
</dbReference>
<dbReference type="PANTHER" id="PTHR33755:SF9">
    <property type="entry name" value="TOXIN PARE1"/>
    <property type="match status" value="1"/>
</dbReference>
<keyword evidence="5" id="KW-1185">Reference proteome</keyword>
<dbReference type="Pfam" id="PF05016">
    <property type="entry name" value="ParE_toxin"/>
    <property type="match status" value="1"/>
</dbReference>
<gene>
    <name evidence="4" type="ORF">ACFFJP_03210</name>
</gene>
<organism evidence="4 5">
    <name type="scientific">Rheinheimera tilapiae</name>
    <dbReference type="NCBI Taxonomy" id="875043"/>
    <lineage>
        <taxon>Bacteria</taxon>
        <taxon>Pseudomonadati</taxon>
        <taxon>Pseudomonadota</taxon>
        <taxon>Gammaproteobacteria</taxon>
        <taxon>Chromatiales</taxon>
        <taxon>Chromatiaceae</taxon>
        <taxon>Rheinheimera</taxon>
    </lineage>
</organism>
<keyword evidence="2" id="KW-1277">Toxin-antitoxin system</keyword>
<protein>
    <recommendedName>
        <fullName evidence="3">Toxin</fullName>
    </recommendedName>
</protein>
<accession>A0ABV6B8V2</accession>
<evidence type="ECO:0000313" key="5">
    <source>
        <dbReference type="Proteomes" id="UP001589813"/>
    </source>
</evidence>
<evidence type="ECO:0000256" key="2">
    <source>
        <dbReference type="ARBA" id="ARBA00022649"/>
    </source>
</evidence>
<sequence>MASYRLSALAEADLRGIAASALARWGTAQARSYLAELDKTLRLLALQPELGRQRDEIAPGARSFPCGKHIFFYRSAPPEYIEVARVLHQHMDVLNQFQDEF</sequence>
<dbReference type="PANTHER" id="PTHR33755">
    <property type="entry name" value="TOXIN PARE1-RELATED"/>
    <property type="match status" value="1"/>
</dbReference>
<comment type="similarity">
    <text evidence="1 3">Belongs to the RelE toxin family.</text>
</comment>